<evidence type="ECO:0000256" key="4">
    <source>
        <dbReference type="ARBA" id="ARBA00022989"/>
    </source>
</evidence>
<evidence type="ECO:0000256" key="3">
    <source>
        <dbReference type="ARBA" id="ARBA00022692"/>
    </source>
</evidence>
<feature type="transmembrane region" description="Helical" evidence="6">
    <location>
        <begin position="147"/>
        <end position="169"/>
    </location>
</feature>
<dbReference type="Pfam" id="PF02535">
    <property type="entry name" value="Zip"/>
    <property type="match status" value="1"/>
</dbReference>
<keyword evidence="4 6" id="KW-1133">Transmembrane helix</keyword>
<dbReference type="GO" id="GO:0071578">
    <property type="term" value="P:zinc ion import across plasma membrane"/>
    <property type="evidence" value="ECO:0007669"/>
    <property type="project" value="TreeGrafter"/>
</dbReference>
<evidence type="ECO:0000256" key="2">
    <source>
        <dbReference type="ARBA" id="ARBA00006939"/>
    </source>
</evidence>
<protein>
    <submittedName>
        <fullName evidence="7">Solute carrier family 39 member 8</fullName>
    </submittedName>
</protein>
<dbReference type="Ensembl" id="ENSNPET00000005014.1">
    <property type="protein sequence ID" value="ENSNPEP00000004888.1"/>
    <property type="gene ID" value="ENSNPEG00000003527.1"/>
</dbReference>
<keyword evidence="5 6" id="KW-0472">Membrane</keyword>
<feature type="transmembrane region" description="Helical" evidence="6">
    <location>
        <begin position="352"/>
        <end position="371"/>
    </location>
</feature>
<dbReference type="GO" id="GO:0005886">
    <property type="term" value="C:plasma membrane"/>
    <property type="evidence" value="ECO:0007669"/>
    <property type="project" value="TreeGrafter"/>
</dbReference>
<dbReference type="AlphaFoldDB" id="A0A8C7EA55"/>
<evidence type="ECO:0000256" key="1">
    <source>
        <dbReference type="ARBA" id="ARBA00004141"/>
    </source>
</evidence>
<dbReference type="GO" id="GO:0030003">
    <property type="term" value="P:intracellular monoatomic cation homeostasis"/>
    <property type="evidence" value="ECO:0007669"/>
    <property type="project" value="TreeGrafter"/>
</dbReference>
<comment type="similarity">
    <text evidence="2">Belongs to the ZIP transporter (TC 2.A.5) family.</text>
</comment>
<feature type="transmembrane region" description="Helical" evidence="6">
    <location>
        <begin position="377"/>
        <end position="396"/>
    </location>
</feature>
<reference evidence="7" key="1">
    <citation type="submission" date="2025-08" db="UniProtKB">
        <authorList>
            <consortium name="Ensembl"/>
        </authorList>
    </citation>
    <scope>IDENTIFICATION</scope>
</reference>
<dbReference type="InterPro" id="IPR003689">
    <property type="entry name" value="ZIP"/>
</dbReference>
<sequence length="446" mass="48054">MSPPATAAAFADDVLRVFGANESLSGAQLSELLHRLGAAATLGTALPLPALHHNQCLTGEEIFSLHGIPNNSLVSNSNFSTICPAVLQQLIFHPCDHQEDSLTLGTCSCPSLSFWGFGFLAVTLINLASLLGLILTPLLKKSYFPKILTYFVGLAIGTLFSNAIFQLIPEAFGFDPKVDNYIEKAVAVFGGFYILFFVERILKVILKIYNQTGHHDFENGEQNHPQDKTSPAKPPASINGVMCYANSAVVESNGNPGFDSISVVSAQEEETPGSLCKCLKGQPLSKIGTIAWMITLSDAVHNFIDGLAIGASFTLSLFQGLSTSIAILCEEFPHELGDFVILLNAGMSTRQALFFNFLSACSCYIGMAFGILVGNNFAPNIIFAVAGGMFLYISLADMFPEMNDMLREKVTGRKMDLTFFLIQNAGLLTGFAAILMITLYAGNIQL</sequence>
<gene>
    <name evidence="7" type="primary">SLC39A8</name>
</gene>
<feature type="transmembrane region" description="Helical" evidence="6">
    <location>
        <begin position="417"/>
        <end position="441"/>
    </location>
</feature>
<accession>A0A8C7EA55</accession>
<keyword evidence="3 6" id="KW-0812">Transmembrane</keyword>
<feature type="transmembrane region" description="Helical" evidence="6">
    <location>
        <begin position="112"/>
        <end position="135"/>
    </location>
</feature>
<dbReference type="GO" id="GO:0140410">
    <property type="term" value="F:monoatomic cation:bicarbonate symporter activity"/>
    <property type="evidence" value="ECO:0007669"/>
    <property type="project" value="TreeGrafter"/>
</dbReference>
<keyword evidence="8" id="KW-1185">Reference proteome</keyword>
<feature type="transmembrane region" description="Helical" evidence="6">
    <location>
        <begin position="181"/>
        <end position="198"/>
    </location>
</feature>
<evidence type="ECO:0000256" key="5">
    <source>
        <dbReference type="ARBA" id="ARBA00023136"/>
    </source>
</evidence>
<name>A0A8C7EA55_NOTPE</name>
<dbReference type="PANTHER" id="PTHR12191">
    <property type="entry name" value="SOLUTE CARRIER FAMILY 39"/>
    <property type="match status" value="1"/>
</dbReference>
<evidence type="ECO:0000313" key="8">
    <source>
        <dbReference type="Proteomes" id="UP000694420"/>
    </source>
</evidence>
<dbReference type="Proteomes" id="UP000694420">
    <property type="component" value="Unplaced"/>
</dbReference>
<reference evidence="7" key="2">
    <citation type="submission" date="2025-09" db="UniProtKB">
        <authorList>
            <consortium name="Ensembl"/>
        </authorList>
    </citation>
    <scope>IDENTIFICATION</scope>
</reference>
<proteinExistence type="inferred from homology"/>
<dbReference type="InterPro" id="IPR050799">
    <property type="entry name" value="ZIP_Transporter"/>
</dbReference>
<evidence type="ECO:0000313" key="7">
    <source>
        <dbReference type="Ensembl" id="ENSNPEP00000004888.1"/>
    </source>
</evidence>
<dbReference type="GO" id="GO:0005385">
    <property type="term" value="F:zinc ion transmembrane transporter activity"/>
    <property type="evidence" value="ECO:0007669"/>
    <property type="project" value="TreeGrafter"/>
</dbReference>
<evidence type="ECO:0000256" key="6">
    <source>
        <dbReference type="SAM" id="Phobius"/>
    </source>
</evidence>
<dbReference type="PANTHER" id="PTHR12191:SF2">
    <property type="entry name" value="METAL CATION SYMPORTER ZIP8"/>
    <property type="match status" value="1"/>
</dbReference>
<comment type="subcellular location">
    <subcellularLocation>
        <location evidence="1">Membrane</location>
        <topology evidence="1">Multi-pass membrane protein</topology>
    </subcellularLocation>
</comment>
<organism evidence="7 8">
    <name type="scientific">Nothoprocta perdicaria</name>
    <name type="common">Chilean tinamou</name>
    <name type="synonym">Crypturus perdicarius</name>
    <dbReference type="NCBI Taxonomy" id="30464"/>
    <lineage>
        <taxon>Eukaryota</taxon>
        <taxon>Metazoa</taxon>
        <taxon>Chordata</taxon>
        <taxon>Craniata</taxon>
        <taxon>Vertebrata</taxon>
        <taxon>Euteleostomi</taxon>
        <taxon>Archelosauria</taxon>
        <taxon>Archosauria</taxon>
        <taxon>Dinosauria</taxon>
        <taxon>Saurischia</taxon>
        <taxon>Theropoda</taxon>
        <taxon>Coelurosauria</taxon>
        <taxon>Aves</taxon>
        <taxon>Palaeognathae</taxon>
        <taxon>Tinamiformes</taxon>
        <taxon>Tinamidae</taxon>
        <taxon>Nothoprocta</taxon>
    </lineage>
</organism>